<dbReference type="Proteomes" id="UP000261948">
    <property type="component" value="Unassembled WGS sequence"/>
</dbReference>
<reference evidence="2 3" key="1">
    <citation type="submission" date="2018-08" db="EMBL/GenBank/DDBJ databases">
        <title>Comamonas testosteroni strain SWCO2.</title>
        <authorList>
            <person name="Jiang N."/>
            <person name="Zhang X.Z."/>
        </authorList>
    </citation>
    <scope>NUCLEOTIDE SEQUENCE [LARGE SCALE GENOMIC DNA]</scope>
    <source>
        <strain evidence="2 3">SWCO2</strain>
    </source>
</reference>
<dbReference type="AlphaFoldDB" id="A0A373F704"/>
<evidence type="ECO:0000313" key="3">
    <source>
        <dbReference type="Proteomes" id="UP000261948"/>
    </source>
</evidence>
<feature type="chain" id="PRO_5017059514" description="Lipoprotein" evidence="1">
    <location>
        <begin position="27"/>
        <end position="128"/>
    </location>
</feature>
<accession>A0A373F704</accession>
<comment type="caution">
    <text evidence="2">The sequence shown here is derived from an EMBL/GenBank/DDBJ whole genome shotgun (WGS) entry which is preliminary data.</text>
</comment>
<organism evidence="2 3">
    <name type="scientific">Comamonas testosteroni</name>
    <name type="common">Pseudomonas testosteroni</name>
    <dbReference type="NCBI Taxonomy" id="285"/>
    <lineage>
        <taxon>Bacteria</taxon>
        <taxon>Pseudomonadati</taxon>
        <taxon>Pseudomonadota</taxon>
        <taxon>Betaproteobacteria</taxon>
        <taxon>Burkholderiales</taxon>
        <taxon>Comamonadaceae</taxon>
        <taxon>Comamonas</taxon>
    </lineage>
</organism>
<evidence type="ECO:0000313" key="2">
    <source>
        <dbReference type="EMBL" id="RGE39737.1"/>
    </source>
</evidence>
<dbReference type="EMBL" id="QURR01000046">
    <property type="protein sequence ID" value="RGE39737.1"/>
    <property type="molecule type" value="Genomic_DNA"/>
</dbReference>
<gene>
    <name evidence="2" type="ORF">DZC30_21500</name>
</gene>
<keyword evidence="3" id="KW-1185">Reference proteome</keyword>
<proteinExistence type="predicted"/>
<protein>
    <recommendedName>
        <fullName evidence="4">Lipoprotein</fullName>
    </recommendedName>
</protein>
<evidence type="ECO:0008006" key="4">
    <source>
        <dbReference type="Google" id="ProtNLM"/>
    </source>
</evidence>
<sequence>MKLGMTIALASVLLSACASLEPSALAQFQAKPGTPAEAVFRCAEAAIQSRKKIVTAWDEQVTTRDTGAGLFETGQFAQTNISGIRTRISYATATGEGRIHIKASGAYFVDLGAEQAAAQLASDMKQCP</sequence>
<feature type="signal peptide" evidence="1">
    <location>
        <begin position="1"/>
        <end position="26"/>
    </location>
</feature>
<name>A0A373F704_COMTE</name>
<evidence type="ECO:0000256" key="1">
    <source>
        <dbReference type="SAM" id="SignalP"/>
    </source>
</evidence>
<keyword evidence="1" id="KW-0732">Signal</keyword>
<dbReference type="PROSITE" id="PS51257">
    <property type="entry name" value="PROKAR_LIPOPROTEIN"/>
    <property type="match status" value="1"/>
</dbReference>